<feature type="domain" description="TonB-dependent receptor plug" evidence="18">
    <location>
        <begin position="77"/>
        <end position="175"/>
    </location>
</feature>
<evidence type="ECO:0000256" key="2">
    <source>
        <dbReference type="ARBA" id="ARBA00009810"/>
    </source>
</evidence>
<dbReference type="CDD" id="cd01347">
    <property type="entry name" value="ligand_gated_channel"/>
    <property type="match status" value="1"/>
</dbReference>
<name>A0A1Y5S799_9RHOB</name>
<evidence type="ECO:0000259" key="17">
    <source>
        <dbReference type="Pfam" id="PF00593"/>
    </source>
</evidence>
<dbReference type="GO" id="GO:0015891">
    <property type="term" value="P:siderophore transport"/>
    <property type="evidence" value="ECO:0007669"/>
    <property type="project" value="InterPro"/>
</dbReference>
<evidence type="ECO:0000256" key="11">
    <source>
        <dbReference type="ARBA" id="ARBA00023136"/>
    </source>
</evidence>
<keyword evidence="13 14" id="KW-0998">Cell outer membrane</keyword>
<dbReference type="PANTHER" id="PTHR32552">
    <property type="entry name" value="FERRICHROME IRON RECEPTOR-RELATED"/>
    <property type="match status" value="1"/>
</dbReference>
<keyword evidence="10 15" id="KW-0798">TonB box</keyword>
<keyword evidence="3 14" id="KW-0813">Transport</keyword>
<dbReference type="InterPro" id="IPR039426">
    <property type="entry name" value="TonB-dep_rcpt-like"/>
</dbReference>
<evidence type="ECO:0000256" key="12">
    <source>
        <dbReference type="ARBA" id="ARBA00023170"/>
    </source>
</evidence>
<evidence type="ECO:0000256" key="9">
    <source>
        <dbReference type="ARBA" id="ARBA00023065"/>
    </source>
</evidence>
<dbReference type="Gene3D" id="2.40.170.20">
    <property type="entry name" value="TonB-dependent receptor, beta-barrel domain"/>
    <property type="match status" value="1"/>
</dbReference>
<evidence type="ECO:0000256" key="3">
    <source>
        <dbReference type="ARBA" id="ARBA00022448"/>
    </source>
</evidence>
<evidence type="ECO:0000313" key="20">
    <source>
        <dbReference type="Proteomes" id="UP000193307"/>
    </source>
</evidence>
<feature type="domain" description="TonB-dependent receptor-like beta-barrel" evidence="17">
    <location>
        <begin position="248"/>
        <end position="673"/>
    </location>
</feature>
<evidence type="ECO:0000256" key="8">
    <source>
        <dbReference type="ARBA" id="ARBA00023004"/>
    </source>
</evidence>
<dbReference type="NCBIfam" id="TIGR01783">
    <property type="entry name" value="TonB-siderophor"/>
    <property type="match status" value="1"/>
</dbReference>
<gene>
    <name evidence="19" type="primary">fhuA_3</name>
    <name evidence="19" type="ORF">PAM7971_01369</name>
</gene>
<evidence type="ECO:0000256" key="5">
    <source>
        <dbReference type="ARBA" id="ARBA00022496"/>
    </source>
</evidence>
<evidence type="ECO:0000256" key="15">
    <source>
        <dbReference type="RuleBase" id="RU003357"/>
    </source>
</evidence>
<dbReference type="Gene3D" id="2.170.130.10">
    <property type="entry name" value="TonB-dependent receptor, plug domain"/>
    <property type="match status" value="1"/>
</dbReference>
<dbReference type="GO" id="GO:0015344">
    <property type="term" value="F:siderophore uptake transmembrane transporter activity"/>
    <property type="evidence" value="ECO:0007669"/>
    <property type="project" value="TreeGrafter"/>
</dbReference>
<evidence type="ECO:0000256" key="7">
    <source>
        <dbReference type="ARBA" id="ARBA00022729"/>
    </source>
</evidence>
<keyword evidence="7 16" id="KW-0732">Signal</keyword>
<evidence type="ECO:0000259" key="18">
    <source>
        <dbReference type="Pfam" id="PF07715"/>
    </source>
</evidence>
<dbReference type="InterPro" id="IPR037066">
    <property type="entry name" value="Plug_dom_sf"/>
</dbReference>
<dbReference type="Pfam" id="PF00593">
    <property type="entry name" value="TonB_dep_Rec_b-barrel"/>
    <property type="match status" value="1"/>
</dbReference>
<dbReference type="InterPro" id="IPR036942">
    <property type="entry name" value="Beta-barrel_TonB_sf"/>
</dbReference>
<dbReference type="InterPro" id="IPR010105">
    <property type="entry name" value="TonB_sidphr_rcpt"/>
</dbReference>
<dbReference type="GO" id="GO:0009279">
    <property type="term" value="C:cell outer membrane"/>
    <property type="evidence" value="ECO:0007669"/>
    <property type="project" value="UniProtKB-SubCell"/>
</dbReference>
<dbReference type="PROSITE" id="PS52016">
    <property type="entry name" value="TONB_DEPENDENT_REC_3"/>
    <property type="match status" value="1"/>
</dbReference>
<evidence type="ECO:0000313" key="19">
    <source>
        <dbReference type="EMBL" id="SLN33115.1"/>
    </source>
</evidence>
<keyword evidence="9" id="KW-0406">Ion transport</keyword>
<evidence type="ECO:0000256" key="6">
    <source>
        <dbReference type="ARBA" id="ARBA00022692"/>
    </source>
</evidence>
<comment type="subcellular location">
    <subcellularLocation>
        <location evidence="1 14">Cell outer membrane</location>
        <topology evidence="1 14">Multi-pass membrane protein</topology>
    </subcellularLocation>
</comment>
<evidence type="ECO:0000256" key="16">
    <source>
        <dbReference type="SAM" id="SignalP"/>
    </source>
</evidence>
<protein>
    <submittedName>
        <fullName evidence="19">Ferrichrome-iron receptor</fullName>
    </submittedName>
</protein>
<feature type="chain" id="PRO_5010986287" evidence="16">
    <location>
        <begin position="36"/>
        <end position="703"/>
    </location>
</feature>
<evidence type="ECO:0000256" key="10">
    <source>
        <dbReference type="ARBA" id="ARBA00023077"/>
    </source>
</evidence>
<keyword evidence="5" id="KW-0410">Iron transport</keyword>
<evidence type="ECO:0000256" key="13">
    <source>
        <dbReference type="ARBA" id="ARBA00023237"/>
    </source>
</evidence>
<dbReference type="GO" id="GO:0038023">
    <property type="term" value="F:signaling receptor activity"/>
    <property type="evidence" value="ECO:0007669"/>
    <property type="project" value="InterPro"/>
</dbReference>
<dbReference type="PANTHER" id="PTHR32552:SF68">
    <property type="entry name" value="FERRICHROME OUTER MEMBRANE TRANSPORTER_PHAGE RECEPTOR"/>
    <property type="match status" value="1"/>
</dbReference>
<keyword evidence="4 14" id="KW-1134">Transmembrane beta strand</keyword>
<dbReference type="InterPro" id="IPR012910">
    <property type="entry name" value="Plug_dom"/>
</dbReference>
<dbReference type="Proteomes" id="UP000193307">
    <property type="component" value="Unassembled WGS sequence"/>
</dbReference>
<dbReference type="STRING" id="658057.SAMN04488032_106185"/>
<accession>A0A1Y5S799</accession>
<dbReference type="AlphaFoldDB" id="A0A1Y5S799"/>
<dbReference type="InterPro" id="IPR000531">
    <property type="entry name" value="Beta-barrel_TonB"/>
</dbReference>
<evidence type="ECO:0000256" key="4">
    <source>
        <dbReference type="ARBA" id="ARBA00022452"/>
    </source>
</evidence>
<keyword evidence="6 14" id="KW-0812">Transmembrane</keyword>
<dbReference type="SUPFAM" id="SSF56935">
    <property type="entry name" value="Porins"/>
    <property type="match status" value="1"/>
</dbReference>
<organism evidence="19 20">
    <name type="scientific">Pacificibacter marinus</name>
    <dbReference type="NCBI Taxonomy" id="658057"/>
    <lineage>
        <taxon>Bacteria</taxon>
        <taxon>Pseudomonadati</taxon>
        <taxon>Pseudomonadota</taxon>
        <taxon>Alphaproteobacteria</taxon>
        <taxon>Rhodobacterales</taxon>
        <taxon>Roseobacteraceae</taxon>
        <taxon>Pacificibacter</taxon>
    </lineage>
</organism>
<sequence length="703" mass="76248">MSLLHINSTRPQRGLAALMSGCAVICLCAPSALLAQDNDRNIELAPIVVEGAEADNDSSSFVAVQVTNGGKLQADILNTAATVSVVTSKEIETRRAVNTEQVLQYTSGVATDFYGSDDRFDNFLVRGFDAYTYRDGLSLGAAFGGVREEPFAFERIEILKGANSADYGVSDPGGAVNYVTKVPTDERLRKVYLTYGSNNHKEVGFDLSDHFDDAGTLSWRLTGKVQDADAETNHSQNNEVFLMGGLTWRPSDATSLTVVYDHLDRDAVPGSGGYPNGIDFDRSTFFGEPDFNYRGTERDTVTVKFDHDFGSGLSIASTARYSDSESDFGYAYVAGIASLPNTLASRYYFANDSSASEVAVDAHLLYETQFGMFDSRTLVGVAYSDSSAENTNYWALADNIDWTNPTYSGGIDLATLTPYLSNATETTSKAIYLQEDVTVNDRFIANVGLRHDWIDVTQVNKLTSTSNSGSFNETTGRVGLTYKVRNDLSVYGSYAQSVTPAGIGVDPERGEQYELGAKYRPDGMRALFTASVFDLSKTNMTVTNPVTLVEETIGKARVRGIDFEAKAEMTEALSLTAAYSYLESEIIENGTGGNEGNELKFVPNTMASLWLDYTLAGQGSRGDATFGLGARYTGEYWLTDGNTSKSDDAVILDLAVSYAVSDATEIALNVTNLLDEKHVAYGGFGADFYNPGRNISATLRHSW</sequence>
<feature type="signal peptide" evidence="16">
    <location>
        <begin position="1"/>
        <end position="35"/>
    </location>
</feature>
<keyword evidence="11 14" id="KW-0472">Membrane</keyword>
<dbReference type="EMBL" id="FWFW01000003">
    <property type="protein sequence ID" value="SLN33115.1"/>
    <property type="molecule type" value="Genomic_DNA"/>
</dbReference>
<keyword evidence="8" id="KW-0408">Iron</keyword>
<proteinExistence type="inferred from homology"/>
<dbReference type="Pfam" id="PF07715">
    <property type="entry name" value="Plug"/>
    <property type="match status" value="1"/>
</dbReference>
<evidence type="ECO:0000256" key="1">
    <source>
        <dbReference type="ARBA" id="ARBA00004571"/>
    </source>
</evidence>
<reference evidence="19 20" key="1">
    <citation type="submission" date="2017-03" db="EMBL/GenBank/DDBJ databases">
        <authorList>
            <person name="Afonso C.L."/>
            <person name="Miller P.J."/>
            <person name="Scott M.A."/>
            <person name="Spackman E."/>
            <person name="Goraichik I."/>
            <person name="Dimitrov K.M."/>
            <person name="Suarez D.L."/>
            <person name="Swayne D.E."/>
        </authorList>
    </citation>
    <scope>NUCLEOTIDE SEQUENCE [LARGE SCALE GENOMIC DNA]</scope>
    <source>
        <strain evidence="19 20">CECT 7971</strain>
    </source>
</reference>
<dbReference type="RefSeq" id="WP_244515586.1">
    <property type="nucleotide sequence ID" value="NZ_FNZV01000006.1"/>
</dbReference>
<keyword evidence="20" id="KW-1185">Reference proteome</keyword>
<keyword evidence="12 19" id="KW-0675">Receptor</keyword>
<evidence type="ECO:0000256" key="14">
    <source>
        <dbReference type="PROSITE-ProRule" id="PRU01360"/>
    </source>
</evidence>
<comment type="similarity">
    <text evidence="2 14 15">Belongs to the TonB-dependent receptor family.</text>
</comment>